<reference evidence="2" key="1">
    <citation type="journal article" date="2020" name="G3 (Bethesda)">
        <title>High-Quality Assemblies for Three Invasive Social Wasps from the &lt;i&gt;Vespula&lt;/i&gt; Genus.</title>
        <authorList>
            <person name="Harrop T.W.R."/>
            <person name="Guhlin J."/>
            <person name="McLaughlin G.M."/>
            <person name="Permina E."/>
            <person name="Stockwell P."/>
            <person name="Gilligan J."/>
            <person name="Le Lec M.F."/>
            <person name="Gruber M.A.M."/>
            <person name="Quinn O."/>
            <person name="Lovegrove M."/>
            <person name="Duncan E.J."/>
            <person name="Remnant E.J."/>
            <person name="Van Eeckhoven J."/>
            <person name="Graham B."/>
            <person name="Knapp R.A."/>
            <person name="Langford K.W."/>
            <person name="Kronenberg Z."/>
            <person name="Press M.O."/>
            <person name="Eacker S.M."/>
            <person name="Wilson-Rankin E.E."/>
            <person name="Purcell J."/>
            <person name="Lester P.J."/>
            <person name="Dearden P.K."/>
        </authorList>
    </citation>
    <scope>NUCLEOTIDE SEQUENCE</scope>
    <source>
        <strain evidence="2">Volc-1</strain>
    </source>
</reference>
<comment type="caution">
    <text evidence="2">The sequence shown here is derived from an EMBL/GenBank/DDBJ whole genome shotgun (WGS) entry which is preliminary data.</text>
</comment>
<gene>
    <name evidence="2" type="ORF">H0235_017970</name>
</gene>
<feature type="region of interest" description="Disordered" evidence="1">
    <location>
        <begin position="232"/>
        <end position="264"/>
    </location>
</feature>
<feature type="region of interest" description="Disordered" evidence="1">
    <location>
        <begin position="314"/>
        <end position="343"/>
    </location>
</feature>
<evidence type="ECO:0000313" key="2">
    <source>
        <dbReference type="EMBL" id="KAF7389486.1"/>
    </source>
</evidence>
<sequence>MPKSETNVPIMTRSKKEGTFNDPKLSLNEVKNEATSKTITEKDKVDTPVVKQVQPMKEVMKTDVQVEKNMMDQSVEKKTEKKFVIEKSTDKDRSSSKNVESLILEKNKPKDPSALKKDESLIHEKNKPKEENRSTMKKDECSILEKNKPKEEVHPFAKKDESLFCEKNKPKEENLFASKKDESLIPEKNKSKDEVRYFSKNDESLILERNVPKEEVRSFTKKDEYFFLETNKSKEEVRSSTKKDESPVLEKNVVKEEVRSSSKKDEFCVLEKNIAKEELRSSSKKDEFCILEKNKPKEEDRSCSKKDEFLILEKNVPKEELRPPSKKDESVFPEKNKPEEDDLFSSKKDEFLFVEKNITKEEVRSSSKKDEYSILEKKKPKEEVRSSSQKDEFVIVEKNKPKEDDQPSSKKEEFFIVEKNKPFKPANVAVPRKSQPYVPPITNESPIVLATHLVPSLPVALFELLAEVIEVATERPVNLLYEPRSNRKVAKNITDIAILSANEEWEDGNLLPVSFIFKHRLNKDNSPSIYADVIIASDLTPHVEDIIDMRGYRCALPDRSKKVGATTLLYNYLHTVGEGPAFFGNTLDVDSQIAVLQMVAGKQAEVGILEAPVIMCHKDTLPGIESLRIVTSLGPLPPYRIMVNKTLSDNLVRKLTSSLLNCNQDVERMEKLASFGILGFAINSTDFYEFSDVKSAIKRGPYY</sequence>
<feature type="compositionally biased region" description="Basic and acidic residues" evidence="1">
    <location>
        <begin position="103"/>
        <end position="143"/>
    </location>
</feature>
<accession>A0A834JL33</accession>
<dbReference type="Proteomes" id="UP000600918">
    <property type="component" value="Unassembled WGS sequence"/>
</dbReference>
<organism evidence="2 3">
    <name type="scientific">Vespula pensylvanica</name>
    <name type="common">Western yellow jacket</name>
    <name type="synonym">Wasp</name>
    <dbReference type="NCBI Taxonomy" id="30213"/>
    <lineage>
        <taxon>Eukaryota</taxon>
        <taxon>Metazoa</taxon>
        <taxon>Ecdysozoa</taxon>
        <taxon>Arthropoda</taxon>
        <taxon>Hexapoda</taxon>
        <taxon>Insecta</taxon>
        <taxon>Pterygota</taxon>
        <taxon>Neoptera</taxon>
        <taxon>Endopterygota</taxon>
        <taxon>Hymenoptera</taxon>
        <taxon>Apocrita</taxon>
        <taxon>Aculeata</taxon>
        <taxon>Vespoidea</taxon>
        <taxon>Vespidae</taxon>
        <taxon>Vespinae</taxon>
        <taxon>Vespula</taxon>
    </lineage>
</organism>
<dbReference type="PANTHER" id="PTHR35841:SF1">
    <property type="entry name" value="PHOSPHONATES-BINDING PERIPLASMIC PROTEIN"/>
    <property type="match status" value="1"/>
</dbReference>
<feature type="region of interest" description="Disordered" evidence="1">
    <location>
        <begin position="1"/>
        <end position="23"/>
    </location>
</feature>
<feature type="compositionally biased region" description="Basic and acidic residues" evidence="1">
    <location>
        <begin position="70"/>
        <end position="95"/>
    </location>
</feature>
<proteinExistence type="predicted"/>
<dbReference type="AlphaFoldDB" id="A0A834JL33"/>
<dbReference type="PANTHER" id="PTHR35841">
    <property type="entry name" value="PHOSPHONATES-BINDING PERIPLASMIC PROTEIN"/>
    <property type="match status" value="1"/>
</dbReference>
<feature type="region of interest" description="Disordered" evidence="1">
    <location>
        <begin position="70"/>
        <end position="143"/>
    </location>
</feature>
<dbReference type="EMBL" id="JACSDY010000024">
    <property type="protein sequence ID" value="KAF7389486.1"/>
    <property type="molecule type" value="Genomic_DNA"/>
</dbReference>
<evidence type="ECO:0000313" key="3">
    <source>
        <dbReference type="Proteomes" id="UP000600918"/>
    </source>
</evidence>
<name>A0A834JL33_VESPE</name>
<dbReference type="Pfam" id="PF12974">
    <property type="entry name" value="Phosphonate-bd"/>
    <property type="match status" value="1"/>
</dbReference>
<protein>
    <submittedName>
        <fullName evidence="2">Uncharacterized protein</fullName>
    </submittedName>
</protein>
<keyword evidence="3" id="KW-1185">Reference proteome</keyword>
<evidence type="ECO:0000256" key="1">
    <source>
        <dbReference type="SAM" id="MobiDB-lite"/>
    </source>
</evidence>